<evidence type="ECO:0000256" key="9">
    <source>
        <dbReference type="ARBA" id="ARBA00023237"/>
    </source>
</evidence>
<dbReference type="SUPFAM" id="SSF49464">
    <property type="entry name" value="Carboxypeptidase regulatory domain-like"/>
    <property type="match status" value="1"/>
</dbReference>
<feature type="domain" description="Secretin/TonB short N-terminal" evidence="13">
    <location>
        <begin position="48"/>
        <end position="99"/>
    </location>
</feature>
<evidence type="ECO:0000256" key="8">
    <source>
        <dbReference type="ARBA" id="ARBA00023136"/>
    </source>
</evidence>
<evidence type="ECO:0000313" key="14">
    <source>
        <dbReference type="EMBL" id="MBC5645627.1"/>
    </source>
</evidence>
<keyword evidence="4" id="KW-0410">Iron transport</keyword>
<dbReference type="InterPro" id="IPR037066">
    <property type="entry name" value="Plug_dom_sf"/>
</dbReference>
<organism evidence="14 15">
    <name type="scientific">Parabacteroides segnis</name>
    <dbReference type="NCBI Taxonomy" id="2763058"/>
    <lineage>
        <taxon>Bacteria</taxon>
        <taxon>Pseudomonadati</taxon>
        <taxon>Bacteroidota</taxon>
        <taxon>Bacteroidia</taxon>
        <taxon>Bacteroidales</taxon>
        <taxon>Tannerellaceae</taxon>
        <taxon>Parabacteroides</taxon>
    </lineage>
</organism>
<dbReference type="Gene3D" id="2.60.40.1120">
    <property type="entry name" value="Carboxypeptidase-like, regulatory domain"/>
    <property type="match status" value="1"/>
</dbReference>
<keyword evidence="7 11" id="KW-0798">TonB box</keyword>
<protein>
    <submittedName>
        <fullName evidence="14">TonB-dependent receptor</fullName>
    </submittedName>
</protein>
<dbReference type="RefSeq" id="WP_186961258.1">
    <property type="nucleotide sequence ID" value="NZ_JACOOI010000034.1"/>
</dbReference>
<keyword evidence="4" id="KW-0406">Ion transport</keyword>
<feature type="chain" id="PRO_5046186485" evidence="12">
    <location>
        <begin position="24"/>
        <end position="1072"/>
    </location>
</feature>
<evidence type="ECO:0000256" key="2">
    <source>
        <dbReference type="ARBA" id="ARBA00022448"/>
    </source>
</evidence>
<keyword evidence="15" id="KW-1185">Reference proteome</keyword>
<dbReference type="InterPro" id="IPR000531">
    <property type="entry name" value="Beta-barrel_TonB"/>
</dbReference>
<dbReference type="SMART" id="SM00965">
    <property type="entry name" value="STN"/>
    <property type="match status" value="1"/>
</dbReference>
<dbReference type="Gene3D" id="2.170.130.10">
    <property type="entry name" value="TonB-dependent receptor, plug domain"/>
    <property type="match status" value="1"/>
</dbReference>
<proteinExistence type="inferred from homology"/>
<keyword evidence="3 10" id="KW-1134">Transmembrane beta strand</keyword>
<keyword evidence="9 10" id="KW-0998">Cell outer membrane</keyword>
<dbReference type="InterPro" id="IPR023996">
    <property type="entry name" value="TonB-dep_OMP_SusC/RagA"/>
</dbReference>
<evidence type="ECO:0000256" key="4">
    <source>
        <dbReference type="ARBA" id="ARBA00022496"/>
    </source>
</evidence>
<evidence type="ECO:0000256" key="3">
    <source>
        <dbReference type="ARBA" id="ARBA00022452"/>
    </source>
</evidence>
<sequence length="1072" mass="118561">MKIRKKAILMALVVFCLNFTAFSQNINLNLNNVTVKKAMETLKEENGYSFVFASGDINTQKVIRVKVNNGTIDQVVKQILQDQKVSYEIKNKNIIVQKNEASNQTDSNKKKVTGTVIDVNGLPIIGANIVEKGTTNGIITDMDGNFQLETAGNATLQISYIGYVAQSIPVGKQTNLTITLKEDFQNIDEVVVVGYGSVKKSDLTGSISSISAKDFNKGISRSPDQLLAGKVPGLMVNRSSGDPNSSVTMQLRGPSSLTASTAPFYVIDGIPGASINLVSPDDIESMNVLKDASATAIYGSRAANGVIMVTTRKGRTGKPQVTYSGYAALESVSGRVNVLNADEHRAFLAEHDMSLAASDEGNGAGTDWQKELLRGVGFSHSHNLSLVGGSENTKYNASVNYLSNEGIVKHSNYDRLVARIGVDQDALNNRLHIGLSVSGSFIGSDHVDYSIFNYAARWLPESPVMSDDPANQQYGGYFQVPGRMTYYNPVAILEQRSDHRSRNILQGTGKIGLDIIDGLRFDMLTSIQTETYDQAYYQKTTDIAVLGKGNAIREFLKNTDKLIETTLNYSKTFARQHELKLMAGYSYQKIINNDGIRGTNNYFTSDATGADNLSVGNGDKAIHFQNYPNKRQSVLVSFFGRVNYGFDNRYLLTATLRRDGSSKFGANNKWAMFPSVSVAWKITGEKFMENQSFFQDLKLRVGYGKSGNQNIDPYTSLTLYGPQSSQFIYNDEWINSYGVTQNPNPDLKWESTSMTNIGIDYSIFGGRVSGSLEVYNKETKDMLYKYNVPSPPYQYNQLLANGASMTNKGIEFMANVVAVDNRDFSWISTFNIASNKNKIGSLASNIENLSIAERYEGTMTLEGWTAQTVSLVKPGLPIGTFYTFKYVGYDEEQQKTLYENAAGETVTIDKLKSPDDYKEVGKALPKVTFGWNNTFRYKQWDLNFFLRGMAGNKIFNASRADLSRLNQAATCNISHEAVKDGIMEAPQPSSRWLENGSFLKLDNLTLGYQFNMEKVKEIGQLRLYVTGQNLFTITKYTGVDPEVSLSGLAPGIDNRNYYPKTRSFLLGVNISF</sequence>
<feature type="signal peptide" evidence="12">
    <location>
        <begin position="1"/>
        <end position="23"/>
    </location>
</feature>
<evidence type="ECO:0000313" key="15">
    <source>
        <dbReference type="Proteomes" id="UP000644010"/>
    </source>
</evidence>
<dbReference type="InterPro" id="IPR008969">
    <property type="entry name" value="CarboxyPept-like_regulatory"/>
</dbReference>
<dbReference type="Pfam" id="PF07715">
    <property type="entry name" value="Plug"/>
    <property type="match status" value="1"/>
</dbReference>
<evidence type="ECO:0000256" key="1">
    <source>
        <dbReference type="ARBA" id="ARBA00004571"/>
    </source>
</evidence>
<keyword evidence="6" id="KW-0408">Iron</keyword>
<keyword evidence="5 10" id="KW-0812">Transmembrane</keyword>
<dbReference type="NCBIfam" id="TIGR04057">
    <property type="entry name" value="SusC_RagA_signa"/>
    <property type="match status" value="1"/>
</dbReference>
<reference evidence="14 15" key="1">
    <citation type="submission" date="2020-08" db="EMBL/GenBank/DDBJ databases">
        <title>Genome public.</title>
        <authorList>
            <person name="Liu C."/>
            <person name="Sun Q."/>
        </authorList>
    </citation>
    <scope>NUCLEOTIDE SEQUENCE [LARGE SCALE GENOMIC DNA]</scope>
    <source>
        <strain evidence="14 15">BX2</strain>
    </source>
</reference>
<dbReference type="InterPro" id="IPR012910">
    <property type="entry name" value="Plug_dom"/>
</dbReference>
<comment type="subcellular location">
    <subcellularLocation>
        <location evidence="1 10">Cell outer membrane</location>
        <topology evidence="1 10">Multi-pass membrane protein</topology>
    </subcellularLocation>
</comment>
<dbReference type="InterPro" id="IPR036942">
    <property type="entry name" value="Beta-barrel_TonB_sf"/>
</dbReference>
<name>A0ABR7E780_9BACT</name>
<dbReference type="Gene3D" id="2.40.170.20">
    <property type="entry name" value="TonB-dependent receptor, beta-barrel domain"/>
    <property type="match status" value="1"/>
</dbReference>
<keyword evidence="14" id="KW-0675">Receptor</keyword>
<dbReference type="EMBL" id="JACOOI010000034">
    <property type="protein sequence ID" value="MBC5645627.1"/>
    <property type="molecule type" value="Genomic_DNA"/>
</dbReference>
<dbReference type="Proteomes" id="UP000644010">
    <property type="component" value="Unassembled WGS sequence"/>
</dbReference>
<evidence type="ECO:0000256" key="12">
    <source>
        <dbReference type="SAM" id="SignalP"/>
    </source>
</evidence>
<dbReference type="Pfam" id="PF00593">
    <property type="entry name" value="TonB_dep_Rec_b-barrel"/>
    <property type="match status" value="1"/>
</dbReference>
<evidence type="ECO:0000256" key="6">
    <source>
        <dbReference type="ARBA" id="ARBA00023004"/>
    </source>
</evidence>
<accession>A0ABR7E780</accession>
<evidence type="ECO:0000256" key="11">
    <source>
        <dbReference type="RuleBase" id="RU003357"/>
    </source>
</evidence>
<dbReference type="PROSITE" id="PS52016">
    <property type="entry name" value="TONB_DEPENDENT_REC_3"/>
    <property type="match status" value="1"/>
</dbReference>
<evidence type="ECO:0000259" key="13">
    <source>
        <dbReference type="SMART" id="SM00965"/>
    </source>
</evidence>
<comment type="caution">
    <text evidence="14">The sequence shown here is derived from an EMBL/GenBank/DDBJ whole genome shotgun (WGS) entry which is preliminary data.</text>
</comment>
<dbReference type="InterPro" id="IPR039426">
    <property type="entry name" value="TonB-dep_rcpt-like"/>
</dbReference>
<keyword evidence="8 10" id="KW-0472">Membrane</keyword>
<dbReference type="InterPro" id="IPR023997">
    <property type="entry name" value="TonB-dep_OMP_SusC/RagA_CS"/>
</dbReference>
<dbReference type="Pfam" id="PF13715">
    <property type="entry name" value="CarbopepD_reg_2"/>
    <property type="match status" value="1"/>
</dbReference>
<evidence type="ECO:0000256" key="7">
    <source>
        <dbReference type="ARBA" id="ARBA00023077"/>
    </source>
</evidence>
<dbReference type="Pfam" id="PF07660">
    <property type="entry name" value="STN"/>
    <property type="match status" value="1"/>
</dbReference>
<dbReference type="SUPFAM" id="SSF56935">
    <property type="entry name" value="Porins"/>
    <property type="match status" value="1"/>
</dbReference>
<dbReference type="NCBIfam" id="TIGR04056">
    <property type="entry name" value="OMP_RagA_SusC"/>
    <property type="match status" value="1"/>
</dbReference>
<dbReference type="InterPro" id="IPR011662">
    <property type="entry name" value="Secretin/TonB_short_N"/>
</dbReference>
<comment type="similarity">
    <text evidence="10 11">Belongs to the TonB-dependent receptor family.</text>
</comment>
<evidence type="ECO:0000256" key="10">
    <source>
        <dbReference type="PROSITE-ProRule" id="PRU01360"/>
    </source>
</evidence>
<keyword evidence="12" id="KW-0732">Signal</keyword>
<evidence type="ECO:0000256" key="5">
    <source>
        <dbReference type="ARBA" id="ARBA00022692"/>
    </source>
</evidence>
<keyword evidence="2 10" id="KW-0813">Transport</keyword>
<gene>
    <name evidence="14" type="ORF">H8S77_22360</name>
</gene>